<sequence length="253" mass="27837">MEETPLAESSCEDIEHPGDVNEKAVVQFECLDFSNSNFLSSSGKSIGDGQTITRNGSLQDQKDSNKLAISVVSNQEEFNLESQQLENSDDQENCHGLTQESIRLTSVKLADEENTDLETQQPKTSGTDDISHGLVLITLISSKVARKGKIDLESQRLVKLGNQGSSQGNNARLPFGYPLPKSPSESWLNRTLPTISSRNSSWQSSLGSRIYTSSLVSKISSLDPKWETIVETCNVHHGRLRFSEELLTPIPEA</sequence>
<dbReference type="OrthoDB" id="677721at2759"/>
<dbReference type="PANTHER" id="PTHR33671:SF2">
    <property type="entry name" value="N-METHYLTRANSFERASE, PUTATIVE (DUF688)-RELATED"/>
    <property type="match status" value="1"/>
</dbReference>
<reference evidence="1 2" key="1">
    <citation type="journal article" date="2018" name="Nat. Genet.">
        <title>The Rosa genome provides new insights in the design of modern roses.</title>
        <authorList>
            <person name="Bendahmane M."/>
        </authorList>
    </citation>
    <scope>NUCLEOTIDE SEQUENCE [LARGE SCALE GENOMIC DNA]</scope>
    <source>
        <strain evidence="2">cv. Old Blush</strain>
    </source>
</reference>
<proteinExistence type="predicted"/>
<dbReference type="Proteomes" id="UP000238479">
    <property type="component" value="Chromosome 7"/>
</dbReference>
<accession>A0A2P6PII8</accession>
<name>A0A2P6PII8_ROSCH</name>
<protein>
    <submittedName>
        <fullName evidence="1">Uncharacterized protein</fullName>
    </submittedName>
</protein>
<evidence type="ECO:0000313" key="2">
    <source>
        <dbReference type="Proteomes" id="UP000238479"/>
    </source>
</evidence>
<dbReference type="Gramene" id="PRQ21742">
    <property type="protein sequence ID" value="PRQ21742"/>
    <property type="gene ID" value="RchiOBHm_Chr7g0242601"/>
</dbReference>
<dbReference type="EMBL" id="PDCK01000045">
    <property type="protein sequence ID" value="PRQ21742.1"/>
    <property type="molecule type" value="Genomic_DNA"/>
</dbReference>
<organism evidence="1 2">
    <name type="scientific">Rosa chinensis</name>
    <name type="common">China rose</name>
    <dbReference type="NCBI Taxonomy" id="74649"/>
    <lineage>
        <taxon>Eukaryota</taxon>
        <taxon>Viridiplantae</taxon>
        <taxon>Streptophyta</taxon>
        <taxon>Embryophyta</taxon>
        <taxon>Tracheophyta</taxon>
        <taxon>Spermatophyta</taxon>
        <taxon>Magnoliopsida</taxon>
        <taxon>eudicotyledons</taxon>
        <taxon>Gunneridae</taxon>
        <taxon>Pentapetalae</taxon>
        <taxon>rosids</taxon>
        <taxon>fabids</taxon>
        <taxon>Rosales</taxon>
        <taxon>Rosaceae</taxon>
        <taxon>Rosoideae</taxon>
        <taxon>Rosoideae incertae sedis</taxon>
        <taxon>Rosa</taxon>
    </lineage>
</organism>
<dbReference type="PANTHER" id="PTHR33671">
    <property type="entry name" value="N-METHYLTRANSFERASE, PUTATIVE (DUF688)-RELATED"/>
    <property type="match status" value="1"/>
</dbReference>
<evidence type="ECO:0000313" key="1">
    <source>
        <dbReference type="EMBL" id="PRQ21742.1"/>
    </source>
</evidence>
<dbReference type="AlphaFoldDB" id="A0A2P6PII8"/>
<keyword evidence="2" id="KW-1185">Reference proteome</keyword>
<gene>
    <name evidence="1" type="ORF">RchiOBHm_Chr7g0242601</name>
</gene>
<comment type="caution">
    <text evidence="1">The sequence shown here is derived from an EMBL/GenBank/DDBJ whole genome shotgun (WGS) entry which is preliminary data.</text>
</comment>